<dbReference type="RefSeq" id="WP_013128184.1">
    <property type="nucleotide sequence ID" value="NC_014158.1"/>
</dbReference>
<dbReference type="STRING" id="521096.Tpau_3610"/>
<dbReference type="InterPro" id="IPR006656">
    <property type="entry name" value="Mopterin_OxRdtase"/>
</dbReference>
<dbReference type="SUPFAM" id="SSF50692">
    <property type="entry name" value="ADC-like"/>
    <property type="match status" value="1"/>
</dbReference>
<protein>
    <submittedName>
        <fullName evidence="6">Molybdopterin dinucleotide-binding region</fullName>
    </submittedName>
</protein>
<keyword evidence="7" id="KW-1185">Reference proteome</keyword>
<evidence type="ECO:0000313" key="6">
    <source>
        <dbReference type="EMBL" id="ADG80188.1"/>
    </source>
</evidence>
<dbReference type="HOGENOM" id="CLU_000422_13_3_11"/>
<evidence type="ECO:0000256" key="1">
    <source>
        <dbReference type="ARBA" id="ARBA00010312"/>
    </source>
</evidence>
<name>D5UXV1_TSUPD</name>
<dbReference type="PANTHER" id="PTHR43742">
    <property type="entry name" value="TRIMETHYLAMINE-N-OXIDE REDUCTASE"/>
    <property type="match status" value="1"/>
</dbReference>
<dbReference type="GO" id="GO:0016491">
    <property type="term" value="F:oxidoreductase activity"/>
    <property type="evidence" value="ECO:0007669"/>
    <property type="project" value="InterPro"/>
</dbReference>
<evidence type="ECO:0000256" key="3">
    <source>
        <dbReference type="ARBA" id="ARBA00023004"/>
    </source>
</evidence>
<dbReference type="InterPro" id="IPR009010">
    <property type="entry name" value="Asp_de-COase-like_dom_sf"/>
</dbReference>
<feature type="domain" description="4Fe-4S Mo/W bis-MGD-type" evidence="5">
    <location>
        <begin position="3"/>
        <end position="60"/>
    </location>
</feature>
<dbReference type="AlphaFoldDB" id="D5UXV1"/>
<keyword evidence="4" id="KW-0411">Iron-sulfur</keyword>
<dbReference type="GO" id="GO:0051536">
    <property type="term" value="F:iron-sulfur cluster binding"/>
    <property type="evidence" value="ECO:0007669"/>
    <property type="project" value="UniProtKB-KW"/>
</dbReference>
<dbReference type="GO" id="GO:0043546">
    <property type="term" value="F:molybdopterin cofactor binding"/>
    <property type="evidence" value="ECO:0007669"/>
    <property type="project" value="InterPro"/>
</dbReference>
<organism evidence="6 7">
    <name type="scientific">Tsukamurella paurometabola (strain ATCC 8368 / DSM 20162 / CCUG 35730 / CIP 100753 / JCM 10117 / KCTC 9821 / NBRC 16120 / NCIMB 702349 / NCTC 13040)</name>
    <name type="common">Corynebacterium paurometabolum</name>
    <dbReference type="NCBI Taxonomy" id="521096"/>
    <lineage>
        <taxon>Bacteria</taxon>
        <taxon>Bacillati</taxon>
        <taxon>Actinomycetota</taxon>
        <taxon>Actinomycetes</taxon>
        <taxon>Mycobacteriales</taxon>
        <taxon>Tsukamurellaceae</taxon>
        <taxon>Tsukamurella</taxon>
    </lineage>
</organism>
<dbReference type="InterPro" id="IPR006963">
    <property type="entry name" value="Mopterin_OxRdtase_4Fe-4S_dom"/>
</dbReference>
<dbReference type="PROSITE" id="PS51669">
    <property type="entry name" value="4FE4S_MOW_BIS_MGD"/>
    <property type="match status" value="1"/>
</dbReference>
<dbReference type="Gene3D" id="2.40.40.20">
    <property type="match status" value="1"/>
</dbReference>
<comment type="similarity">
    <text evidence="1">Belongs to the prokaryotic molybdopterin-containing oxidoreductase family.</text>
</comment>
<dbReference type="Proteomes" id="UP000001213">
    <property type="component" value="Chromosome"/>
</dbReference>
<dbReference type="EMBL" id="CP001966">
    <property type="protein sequence ID" value="ADG80188.1"/>
    <property type="molecule type" value="Genomic_DNA"/>
</dbReference>
<keyword evidence="2" id="KW-0479">Metal-binding</keyword>
<dbReference type="Pfam" id="PF00384">
    <property type="entry name" value="Molybdopterin"/>
    <property type="match status" value="1"/>
</dbReference>
<evidence type="ECO:0000259" key="5">
    <source>
        <dbReference type="PROSITE" id="PS51669"/>
    </source>
</evidence>
<dbReference type="eggNOG" id="COG0243">
    <property type="taxonomic scope" value="Bacteria"/>
</dbReference>
<dbReference type="Gene3D" id="2.20.25.90">
    <property type="entry name" value="ADC-like domains"/>
    <property type="match status" value="1"/>
</dbReference>
<dbReference type="Gene3D" id="3.40.228.10">
    <property type="entry name" value="Dimethylsulfoxide Reductase, domain 2"/>
    <property type="match status" value="1"/>
</dbReference>
<evidence type="ECO:0000256" key="4">
    <source>
        <dbReference type="ARBA" id="ARBA00023014"/>
    </source>
</evidence>
<dbReference type="SUPFAM" id="SSF53706">
    <property type="entry name" value="Formate dehydrogenase/DMSO reductase, domains 1-3"/>
    <property type="match status" value="1"/>
</dbReference>
<reference evidence="6 7" key="2">
    <citation type="journal article" date="2011" name="Stand. Genomic Sci.">
        <title>Complete genome sequence of Tsukamurella paurometabola type strain (no. 33).</title>
        <authorList>
            <person name="Munk A.C."/>
            <person name="Lapidus A."/>
            <person name="Lucas S."/>
            <person name="Nolan M."/>
            <person name="Tice H."/>
            <person name="Cheng J.F."/>
            <person name="Del Rio T.G."/>
            <person name="Goodwin L."/>
            <person name="Pitluck S."/>
            <person name="Liolios K."/>
            <person name="Huntemann M."/>
            <person name="Ivanova N."/>
            <person name="Mavromatis K."/>
            <person name="Mikhailova N."/>
            <person name="Pati A."/>
            <person name="Chen A."/>
            <person name="Palaniappan K."/>
            <person name="Tapia R."/>
            <person name="Han C."/>
            <person name="Land M."/>
            <person name="Hauser L."/>
            <person name="Chang Y.J."/>
            <person name="Jeffries C.D."/>
            <person name="Brettin T."/>
            <person name="Yasawong M."/>
            <person name="Brambilla E.M."/>
            <person name="Rohde M."/>
            <person name="Sikorski J."/>
            <person name="Goker M."/>
            <person name="Detter J.C."/>
            <person name="Woyke T."/>
            <person name="Bristow J."/>
            <person name="Eisen J.A."/>
            <person name="Markowitz V."/>
            <person name="Hugenholtz P."/>
            <person name="Kyrpides N.C."/>
            <person name="Klenk H.P."/>
        </authorList>
    </citation>
    <scope>NUCLEOTIDE SEQUENCE [LARGE SCALE GENOMIC DNA]</scope>
    <source>
        <strain evidence="7">ATCC 8368 / DSM 20162 / CCUG 35730 / CIP 100753 / JCM 10117 / KCTC 9821 / NBRC 16120 / NCIMB 702349 / NCTC 13040</strain>
    </source>
</reference>
<dbReference type="GO" id="GO:0046872">
    <property type="term" value="F:metal ion binding"/>
    <property type="evidence" value="ECO:0007669"/>
    <property type="project" value="UniProtKB-KW"/>
</dbReference>
<dbReference type="Pfam" id="PF04879">
    <property type="entry name" value="Molybdop_Fe4S4"/>
    <property type="match status" value="1"/>
</dbReference>
<dbReference type="Gene3D" id="3.40.50.740">
    <property type="match status" value="1"/>
</dbReference>
<dbReference type="InterPro" id="IPR050612">
    <property type="entry name" value="Prok_Mopterin_Oxidored"/>
</dbReference>
<keyword evidence="3" id="KW-0408">Iron</keyword>
<proteinExistence type="inferred from homology"/>
<sequence>MPTTTRPTHCCLCEAHCGILVTTDENDQVTRITGDPDDILSKGYICPKATAMGGLHHDPDRLRTPLRRVGEKFEPVGWDEAFDEIGQRLRAIRKEHGLRALSMYLGNPAAHNTSVANGLALRLALLTPNFYTASSIDQYPHEFTAWRMLGSNVLVPVVDIDRTDRLVIVGANPAVSNGSLSTMPGAKRRIKAVRDRGGKVVVIDPRRTETAKLADQHVAVEPGGDVYLLMAVLHVLFAENLCDETVLARSTRGAADLRALVAEATPAAMAPLAGVTAETIMQLAREHAAARSAAMYCRIGICQQQTGTLVTWLISAINVVTGNLDRPGGMMFPTPPVDVPRFAKFIPVAYGRWTDRSGRYPAFRSELPIAALTDELTVPGPGRVRSMITYAGNPVSSVPHRGRLDAALADLDLMVSVDIYLTETTRHADFILPPISHLERGGFNLLVAAFSVRDNARYTHQILDKPAGGLDDWQILNRLILEVLPVPARRFLGRPLRRITDLFTPERMLALPIALGPYGVLRRGRRGLTIKRMRESVGGIDLGALKPRLRHVIATRSRTVELAPESFLAEAKRLLPDALAGRSHTRADEGFDLKLIGRRQMRSNNSWLHNVPTMVTGSNRCTVLMHPDDAQRCGVTDEETVTVTSTTGTIDVALEISDEIRSGTVAIPHGWGHRGTGWRVAGALAGQNVNLLHDPSRVDRISGNSAVNDTWVRVTPVATAEHTAPAESGAAHT</sequence>
<evidence type="ECO:0000256" key="2">
    <source>
        <dbReference type="ARBA" id="ARBA00022723"/>
    </source>
</evidence>
<reference evidence="7" key="1">
    <citation type="submission" date="2010-03" db="EMBL/GenBank/DDBJ databases">
        <title>The complete chromosome of Tsukamurella paurometabola DSM 20162.</title>
        <authorList>
            <consortium name="US DOE Joint Genome Institute (JGI-PGF)"/>
            <person name="Lucas S."/>
            <person name="Copeland A."/>
            <person name="Lapidus A."/>
            <person name="Glavina del Rio T."/>
            <person name="Dalin E."/>
            <person name="Tice H."/>
            <person name="Bruce D."/>
            <person name="Goodwin L."/>
            <person name="Pitluck S."/>
            <person name="Kyrpides N."/>
            <person name="Mavromatis K."/>
            <person name="Ivanova N."/>
            <person name="Mikhailova N."/>
            <person name="Munk A.C."/>
            <person name="Brettin T."/>
            <person name="Detter J.C."/>
            <person name="Tapia R."/>
            <person name="Han C."/>
            <person name="Larimer F."/>
            <person name="Land M."/>
            <person name="Hauser L."/>
            <person name="Markowitz V."/>
            <person name="Cheng J.-F."/>
            <person name="Hugenholtz P."/>
            <person name="Woyke T."/>
            <person name="Wu D."/>
            <person name="Jando M."/>
            <person name="Brambilla E."/>
            <person name="Klenk H.-P."/>
            <person name="Eisen J.A."/>
        </authorList>
    </citation>
    <scope>NUCLEOTIDE SEQUENCE [LARGE SCALE GENOMIC DNA]</scope>
    <source>
        <strain evidence="7">ATCC 8368 / DSM 20162 / CCUG 35730 / CIP 100753 / JCM 10117 / KCTC 9821 / NBRC 16120 / NCIMB 702349 / NCTC 13040</strain>
    </source>
</reference>
<gene>
    <name evidence="6" type="ordered locus">Tpau_3610</name>
</gene>
<dbReference type="SMART" id="SM00926">
    <property type="entry name" value="Molybdop_Fe4S4"/>
    <property type="match status" value="1"/>
</dbReference>
<dbReference type="Pfam" id="PF01568">
    <property type="entry name" value="Molydop_binding"/>
    <property type="match status" value="1"/>
</dbReference>
<dbReference type="InterPro" id="IPR006657">
    <property type="entry name" value="MoPterin_dinucl-bd_dom"/>
</dbReference>
<accession>D5UXV1</accession>
<dbReference type="KEGG" id="tpr:Tpau_3610"/>
<evidence type="ECO:0000313" key="7">
    <source>
        <dbReference type="Proteomes" id="UP000001213"/>
    </source>
</evidence>